<dbReference type="EMBL" id="KF826673">
    <property type="protein sequence ID" value="AIS85644.1"/>
    <property type="molecule type" value="Genomic_DNA"/>
</dbReference>
<dbReference type="GO" id="GO:0051213">
    <property type="term" value="F:dioxygenase activity"/>
    <property type="evidence" value="ECO:0007669"/>
    <property type="project" value="UniProtKB-KW"/>
</dbReference>
<accession>A0A097CSL6</accession>
<evidence type="ECO:0000313" key="2">
    <source>
        <dbReference type="EMBL" id="AIS85644.1"/>
    </source>
</evidence>
<dbReference type="InterPro" id="IPR004360">
    <property type="entry name" value="Glyas_Fos-R_dOase_dom"/>
</dbReference>
<dbReference type="Pfam" id="PF00903">
    <property type="entry name" value="Glyoxalase"/>
    <property type="match status" value="1"/>
</dbReference>
<dbReference type="InterPro" id="IPR037523">
    <property type="entry name" value="VOC_core"/>
</dbReference>
<gene>
    <name evidence="2" type="ORF">VASRM7_404</name>
</gene>
<dbReference type="Gene3D" id="3.10.180.10">
    <property type="entry name" value="2,3-Dihydroxybiphenyl 1,2-Dioxygenase, domain 1"/>
    <property type="match status" value="1"/>
</dbReference>
<keyword evidence="2" id="KW-0223">Dioxygenase</keyword>
<evidence type="ECO:0000259" key="1">
    <source>
        <dbReference type="PROSITE" id="PS51819"/>
    </source>
</evidence>
<protein>
    <submittedName>
        <fullName evidence="2">Glyoxalase/bleomycin resistance protein/dioxygenase</fullName>
    </submittedName>
</protein>
<dbReference type="CDD" id="cd07247">
    <property type="entry name" value="SgaA_N_like"/>
    <property type="match status" value="1"/>
</dbReference>
<keyword evidence="2" id="KW-0560">Oxidoreductase</keyword>
<dbReference type="SUPFAM" id="SSF54593">
    <property type="entry name" value="Glyoxalase/Bleomycin resistance protein/Dihydroxybiphenyl dioxygenase"/>
    <property type="match status" value="1"/>
</dbReference>
<dbReference type="PANTHER" id="PTHR33993">
    <property type="entry name" value="GLYOXALASE-RELATED"/>
    <property type="match status" value="1"/>
</dbReference>
<dbReference type="InterPro" id="IPR029068">
    <property type="entry name" value="Glyas_Bleomycin-R_OHBP_Dase"/>
</dbReference>
<feature type="domain" description="VOC" evidence="1">
    <location>
        <begin position="4"/>
        <end position="113"/>
    </location>
</feature>
<organism evidence="2">
    <name type="scientific">Verrucosispora sp. MS100047</name>
    <dbReference type="NCBI Taxonomy" id="1410949"/>
    <lineage>
        <taxon>Bacteria</taxon>
        <taxon>Bacillati</taxon>
        <taxon>Actinomycetota</taxon>
        <taxon>Actinomycetes</taxon>
        <taxon>Micromonosporales</taxon>
        <taxon>Micromonosporaceae</taxon>
        <taxon>Micromonospora</taxon>
    </lineage>
</organism>
<dbReference type="PROSITE" id="PS51819">
    <property type="entry name" value="VOC"/>
    <property type="match status" value="1"/>
</dbReference>
<sequence>MAGEPSFIEFAVPVPERTRDFYEALFGWKFTMLTHGSYIEMPGAPAGLEAGSHPDTDPPHIIVYFAVDDLAAAVERVKELGGEVGPLRPPSPDYGAFAECRDNQGVAFGLRELPKAS</sequence>
<dbReference type="PANTHER" id="PTHR33993:SF14">
    <property type="entry name" value="GB|AAF24581.1"/>
    <property type="match status" value="1"/>
</dbReference>
<dbReference type="AlphaFoldDB" id="A0A097CSL6"/>
<reference evidence="2" key="1">
    <citation type="submission" date="2013-11" db="EMBL/GenBank/DDBJ databases">
        <title>New antitubercular compounds from marine-derived Verrucosispora sp. MS100047.</title>
        <authorList>
            <person name="Huang P."/>
            <person name="Xie F."/>
            <person name="Wang Q."/>
            <person name="Wang J."/>
            <person name="Wang Q."/>
            <person name="Abdel-Mageed W.M."/>
            <person name="Liu M."/>
            <person name="Han J."/>
            <person name="Song F."/>
            <person name="Dai H."/>
            <person name="Liu X."/>
            <person name="Zhang L."/>
        </authorList>
    </citation>
    <scope>NUCLEOTIDE SEQUENCE</scope>
    <source>
        <strain evidence="2">MS100047</strain>
    </source>
</reference>
<dbReference type="InterPro" id="IPR052164">
    <property type="entry name" value="Anthracycline_SecMetBiosynth"/>
</dbReference>
<proteinExistence type="predicted"/>
<name>A0A097CSL6_9ACTN</name>